<name>A0AAV8ACB9_9EUKA</name>
<evidence type="ECO:0000313" key="2">
    <source>
        <dbReference type="EMBL" id="KAJ3450153.1"/>
    </source>
</evidence>
<dbReference type="Proteomes" id="UP001150062">
    <property type="component" value="Unassembled WGS sequence"/>
</dbReference>
<evidence type="ECO:0000256" key="1">
    <source>
        <dbReference type="SAM" id="MobiDB-lite"/>
    </source>
</evidence>
<dbReference type="AlphaFoldDB" id="A0AAV8ACB9"/>
<evidence type="ECO:0000313" key="5">
    <source>
        <dbReference type="Proteomes" id="UP001150062"/>
    </source>
</evidence>
<sequence>MEYIIIQKSNEVVKVIQKVKSDLKEILDGEVDTTKENSEEENETETVDLEERRQKKIDRFKETEELDEQYETNNERKSRFISIEEFLDRKNTQEFEREIHSLRKIKTEKIDKSNENSDSDDLFQDF</sequence>
<accession>A0AAV8ACB9</accession>
<feature type="compositionally biased region" description="Acidic residues" evidence="1">
    <location>
        <begin position="38"/>
        <end position="48"/>
    </location>
</feature>
<dbReference type="Proteomes" id="UP001146793">
    <property type="component" value="Unassembled WGS sequence"/>
</dbReference>
<keyword evidence="5" id="KW-1185">Reference proteome</keyword>
<gene>
    <name evidence="2" type="ORF">M0812_06320</name>
    <name evidence="3" type="ORF">M0813_15650</name>
</gene>
<evidence type="ECO:0000313" key="3">
    <source>
        <dbReference type="EMBL" id="KAJ6250834.1"/>
    </source>
</evidence>
<feature type="region of interest" description="Disordered" evidence="1">
    <location>
        <begin position="32"/>
        <end position="51"/>
    </location>
</feature>
<comment type="caution">
    <text evidence="2">The sequence shown here is derived from an EMBL/GenBank/DDBJ whole genome shotgun (WGS) entry which is preliminary data.</text>
</comment>
<evidence type="ECO:0000313" key="4">
    <source>
        <dbReference type="Proteomes" id="UP001146793"/>
    </source>
</evidence>
<proteinExistence type="predicted"/>
<protein>
    <submittedName>
        <fullName evidence="2">Uncharacterized protein</fullName>
    </submittedName>
</protein>
<organism evidence="2 4">
    <name type="scientific">Anaeramoeba flamelloides</name>
    <dbReference type="NCBI Taxonomy" id="1746091"/>
    <lineage>
        <taxon>Eukaryota</taxon>
        <taxon>Metamonada</taxon>
        <taxon>Anaeramoebidae</taxon>
        <taxon>Anaeramoeba</taxon>
    </lineage>
</organism>
<dbReference type="EMBL" id="JAOAOG010000073">
    <property type="protein sequence ID" value="KAJ6250834.1"/>
    <property type="molecule type" value="Genomic_DNA"/>
</dbReference>
<dbReference type="EMBL" id="JANTQA010000012">
    <property type="protein sequence ID" value="KAJ3450153.1"/>
    <property type="molecule type" value="Genomic_DNA"/>
</dbReference>
<reference evidence="2" key="2">
    <citation type="submission" date="2022-08" db="EMBL/GenBank/DDBJ databases">
        <title>Novel sulphate-reducing endosymbionts in the free-living metamonad Anaeramoeba.</title>
        <authorList>
            <person name="Jerlstrom-Hultqvist J."/>
            <person name="Cepicka I."/>
            <person name="Gallot-Lavallee L."/>
            <person name="Salas-Leiva D."/>
            <person name="Curtis B.A."/>
            <person name="Zahonova K."/>
            <person name="Pipaliya S."/>
            <person name="Dacks J."/>
            <person name="Roger A.J."/>
        </authorList>
    </citation>
    <scope>NUCLEOTIDE SEQUENCE</scope>
    <source>
        <strain evidence="2">Busselton2</strain>
    </source>
</reference>
<reference evidence="3" key="1">
    <citation type="submission" date="2022-08" db="EMBL/GenBank/DDBJ databases">
        <title>Novel sulfate-reducing endosymbionts in the free-living metamonad Anaeramoeba.</title>
        <authorList>
            <person name="Jerlstrom-Hultqvist J."/>
            <person name="Cepicka I."/>
            <person name="Gallot-Lavallee L."/>
            <person name="Salas-Leiva D."/>
            <person name="Curtis B.A."/>
            <person name="Zahonova K."/>
            <person name="Pipaliya S."/>
            <person name="Dacks J."/>
            <person name="Roger A.J."/>
        </authorList>
    </citation>
    <scope>NUCLEOTIDE SEQUENCE</scope>
    <source>
        <strain evidence="3">Schooner1</strain>
    </source>
</reference>